<dbReference type="AlphaFoldDB" id="A0A365XZE9"/>
<keyword evidence="1" id="KW-0472">Membrane</keyword>
<accession>A0A365XZE9</accession>
<comment type="caution">
    <text evidence="2">The sequence shown here is derived from an EMBL/GenBank/DDBJ whole genome shotgun (WGS) entry which is preliminary data.</text>
</comment>
<feature type="transmembrane region" description="Helical" evidence="1">
    <location>
        <begin position="237"/>
        <end position="260"/>
    </location>
</feature>
<proteinExistence type="predicted"/>
<gene>
    <name evidence="2" type="ORF">DF182_03700</name>
</gene>
<dbReference type="Proteomes" id="UP000253410">
    <property type="component" value="Unassembled WGS sequence"/>
</dbReference>
<dbReference type="EMBL" id="QFFJ01000001">
    <property type="protein sequence ID" value="RBL91722.1"/>
    <property type="molecule type" value="Genomic_DNA"/>
</dbReference>
<evidence type="ECO:0000313" key="2">
    <source>
        <dbReference type="EMBL" id="RBL91722.1"/>
    </source>
</evidence>
<sequence length="402" mass="45290">MWKNLLDKYIRIKSIAGVEICLMPDKSLLLNAVIVRLQGDLLIKGPEYINISNRETLFQHLPKDIPVALNISGKGILHRPTGNDKANIIPGMNENDYYFQPFSCNENQEVALVRRQQLDEMISLFSDNGYKVVGAGIGLGYSAGLSAHIKTERSAAVNTTTFSLQLTRQELTGYTSLQEAGPSIIHPEILIGDQSVKSNLLPAFAVAAHTLLDGFQDGLIVQETISGNKKELRYQRLFNFVGVGSLAVIFLILLINFLLFQHYYTLAQQTSNNHQLYQKKLNNFDTLQQQIHKKEQFLETIGWTKQTIISEIADKIAMSVPEEVTLHTLTIFPLSDQTKGGDMPRFQKDTVMVGGTCNTPWLLNDWINDLQQTDIIASAKLLTYWYKKEDETGQFQIELVLK</sequence>
<name>A0A365XZE9_9BACT</name>
<evidence type="ECO:0000313" key="3">
    <source>
        <dbReference type="Proteomes" id="UP000253410"/>
    </source>
</evidence>
<protein>
    <submittedName>
        <fullName evidence="2">Uncharacterized protein</fullName>
    </submittedName>
</protein>
<reference evidence="2 3" key="1">
    <citation type="submission" date="2018-05" db="EMBL/GenBank/DDBJ databases">
        <title>Chitinophaga sp. K3CV102501T nov., isolated from isolated from a monsoon evergreen broad-leaved forest soil.</title>
        <authorList>
            <person name="Lv Y."/>
        </authorList>
    </citation>
    <scope>NUCLEOTIDE SEQUENCE [LARGE SCALE GENOMIC DNA]</scope>
    <source>
        <strain evidence="2 3">GDMCC 1.1325</strain>
    </source>
</reference>
<keyword evidence="3" id="KW-1185">Reference proteome</keyword>
<keyword evidence="1" id="KW-0812">Transmembrane</keyword>
<evidence type="ECO:0000256" key="1">
    <source>
        <dbReference type="SAM" id="Phobius"/>
    </source>
</evidence>
<organism evidence="2 3">
    <name type="scientific">Chitinophaga flava</name>
    <dbReference type="NCBI Taxonomy" id="2259036"/>
    <lineage>
        <taxon>Bacteria</taxon>
        <taxon>Pseudomonadati</taxon>
        <taxon>Bacteroidota</taxon>
        <taxon>Chitinophagia</taxon>
        <taxon>Chitinophagales</taxon>
        <taxon>Chitinophagaceae</taxon>
        <taxon>Chitinophaga</taxon>
    </lineage>
</organism>
<keyword evidence="1" id="KW-1133">Transmembrane helix</keyword>